<dbReference type="PANTHER" id="PTHR30486">
    <property type="entry name" value="TWITCHING MOTILITY PROTEIN PILT"/>
    <property type="match status" value="1"/>
</dbReference>
<evidence type="ECO:0000256" key="2">
    <source>
        <dbReference type="SAM" id="Phobius"/>
    </source>
</evidence>
<dbReference type="Pfam" id="PF00437">
    <property type="entry name" value="T2SSE"/>
    <property type="match status" value="1"/>
</dbReference>
<evidence type="ECO:0000259" key="3">
    <source>
        <dbReference type="Pfam" id="PF00437"/>
    </source>
</evidence>
<comment type="similarity">
    <text evidence="1">Belongs to the GSP E family.</text>
</comment>
<evidence type="ECO:0000313" key="5">
    <source>
        <dbReference type="Proteomes" id="UP000273083"/>
    </source>
</evidence>
<keyword evidence="5" id="KW-1185">Reference proteome</keyword>
<dbReference type="GO" id="GO:0016887">
    <property type="term" value="F:ATP hydrolysis activity"/>
    <property type="evidence" value="ECO:0007669"/>
    <property type="project" value="InterPro"/>
</dbReference>
<dbReference type="AlphaFoldDB" id="A0A3N1XZR8"/>
<dbReference type="RefSeq" id="WP_170164207.1">
    <property type="nucleotide sequence ID" value="NZ_RJVG01000001.1"/>
</dbReference>
<reference evidence="4 5" key="1">
    <citation type="submission" date="2018-11" db="EMBL/GenBank/DDBJ databases">
        <title>Genomic Encyclopedia of Type Strains, Phase IV (KMG-IV): sequencing the most valuable type-strain genomes for metagenomic binning, comparative biology and taxonomic classification.</title>
        <authorList>
            <person name="Goeker M."/>
        </authorList>
    </citation>
    <scope>NUCLEOTIDE SEQUENCE [LARGE SCALE GENOMIC DNA]</scope>
    <source>
        <strain evidence="4 5">DSM 26537</strain>
    </source>
</reference>
<accession>A0A3N1XZR8</accession>
<feature type="transmembrane region" description="Helical" evidence="2">
    <location>
        <begin position="6"/>
        <end position="25"/>
    </location>
</feature>
<name>A0A3N1XZR8_9FIRM</name>
<feature type="domain" description="Bacterial type II secretion system protein E" evidence="3">
    <location>
        <begin position="355"/>
        <end position="480"/>
    </location>
</feature>
<organism evidence="4 5">
    <name type="scientific">Mobilisporobacter senegalensis</name>
    <dbReference type="NCBI Taxonomy" id="1329262"/>
    <lineage>
        <taxon>Bacteria</taxon>
        <taxon>Bacillati</taxon>
        <taxon>Bacillota</taxon>
        <taxon>Clostridia</taxon>
        <taxon>Lachnospirales</taxon>
        <taxon>Lachnospiraceae</taxon>
        <taxon>Mobilisporobacter</taxon>
    </lineage>
</organism>
<dbReference type="InterPro" id="IPR050921">
    <property type="entry name" value="T4SS_GSP_E_ATPase"/>
</dbReference>
<dbReference type="InterPro" id="IPR001482">
    <property type="entry name" value="T2SS/T4SS_dom"/>
</dbReference>
<dbReference type="Gene3D" id="3.40.50.300">
    <property type="entry name" value="P-loop containing nucleotide triphosphate hydrolases"/>
    <property type="match status" value="1"/>
</dbReference>
<keyword evidence="2" id="KW-0472">Membrane</keyword>
<dbReference type="PANTHER" id="PTHR30486:SF6">
    <property type="entry name" value="TYPE IV PILUS RETRACTATION ATPASE PILT"/>
    <property type="match status" value="1"/>
</dbReference>
<proteinExistence type="inferred from homology"/>
<dbReference type="InterPro" id="IPR027417">
    <property type="entry name" value="P-loop_NTPase"/>
</dbReference>
<keyword evidence="2" id="KW-0812">Transmembrane</keyword>
<protein>
    <submittedName>
        <fullName evidence="4">Pilus assembly protein CpaF</fullName>
    </submittedName>
</protein>
<sequence length="676" mass="77383">MNNTNLIIISIIALFFICAALYFYAKGKKQVVIEDEYTTFDEILNAIKNHIVDLLKEDYEDVNSDEEYKKYKMQKAKFNEALKNSTYGIDSAKIMVKDIIRGFLIDNVPLERVEQIIGIDNDSEPSSNVMFEIIMYRYKKIYGRDALTKWITKNSFHLQRKAVGICKKGDPAFYITKENEEQSYFDEKIILSDDEKFDILTILLYQQFKGFGIADTILEMNINGVNIGCSGSVMEAVSNNTVDKNGAISEATNALWLYFGGNYIHLQFLDFGSEDEIRRIIQLLIRYNSPGPLTVKRGYIVNTMHDKSRILAIRPPAGEYWATFIRKFTLDNVTPESLINKKGVFNGKVCIKLIEFLMRGLVTTAVTGRQGSGKTTLMKAIIAYFDTRYNIGVLEMAPEMYLRELYPDRNIFSVQETDTVSAEDLQDALKKADRAITIIGEVATDPVAARMIQLGMTGSLCTVFSHHANQAKDLVLTLRNSLVNAGGFDNMTTAERQVTDVVKMNIHLDFTADGKRYIKRITEIIQLEEGIPYPEFDPNKKEESIALIQKEYYVRQTDRLSFTTRDILTYDTETDTYMPGECMSDAMIEKISSTLGREERKEFKKFINYYWKGIREHGYLGVDITDDIITKEEEKKVHRNSDEEDFKQAVKFLSGNDTIGEQFGFGKFYDEPEPEV</sequence>
<comment type="caution">
    <text evidence="4">The sequence shown here is derived from an EMBL/GenBank/DDBJ whole genome shotgun (WGS) entry which is preliminary data.</text>
</comment>
<dbReference type="EMBL" id="RJVG01000001">
    <property type="protein sequence ID" value="ROR31741.1"/>
    <property type="molecule type" value="Genomic_DNA"/>
</dbReference>
<gene>
    <name evidence="4" type="ORF">EDD66_101359</name>
</gene>
<evidence type="ECO:0000256" key="1">
    <source>
        <dbReference type="ARBA" id="ARBA00006611"/>
    </source>
</evidence>
<keyword evidence="2" id="KW-1133">Transmembrane helix</keyword>
<evidence type="ECO:0000313" key="4">
    <source>
        <dbReference type="EMBL" id="ROR31741.1"/>
    </source>
</evidence>
<dbReference type="Proteomes" id="UP000273083">
    <property type="component" value="Unassembled WGS sequence"/>
</dbReference>
<dbReference type="SUPFAM" id="SSF52540">
    <property type="entry name" value="P-loop containing nucleoside triphosphate hydrolases"/>
    <property type="match status" value="1"/>
</dbReference>